<dbReference type="InterPro" id="IPR017945">
    <property type="entry name" value="DHBP_synth_RibB-like_a/b_dom"/>
</dbReference>
<reference evidence="2" key="2">
    <citation type="journal article" date="2021" name="PeerJ">
        <title>Extensive microbial diversity within the chicken gut microbiome revealed by metagenomics and culture.</title>
        <authorList>
            <person name="Gilroy R."/>
            <person name="Ravi A."/>
            <person name="Getino M."/>
            <person name="Pursley I."/>
            <person name="Horton D.L."/>
            <person name="Alikhan N.F."/>
            <person name="Baker D."/>
            <person name="Gharbi K."/>
            <person name="Hall N."/>
            <person name="Watson M."/>
            <person name="Adriaenssens E.M."/>
            <person name="Foster-Nyarko E."/>
            <person name="Jarju S."/>
            <person name="Secka A."/>
            <person name="Antonio M."/>
            <person name="Oren A."/>
            <person name="Chaudhuri R.R."/>
            <person name="La Ragione R."/>
            <person name="Hildebrand F."/>
            <person name="Pallen M.J."/>
        </authorList>
    </citation>
    <scope>NUCLEOTIDE SEQUENCE</scope>
    <source>
        <strain evidence="2">21143</strain>
    </source>
</reference>
<dbReference type="GO" id="GO:0003725">
    <property type="term" value="F:double-stranded RNA binding"/>
    <property type="evidence" value="ECO:0007669"/>
    <property type="project" value="InterPro"/>
</dbReference>
<organism evidence="2 3">
    <name type="scientific">Candidatus Caccoplasma intestinavium</name>
    <dbReference type="NCBI Taxonomy" id="2840716"/>
    <lineage>
        <taxon>Bacteria</taxon>
        <taxon>Pseudomonadati</taxon>
        <taxon>Bacteroidota</taxon>
        <taxon>Bacteroidia</taxon>
        <taxon>Bacteroidales</taxon>
        <taxon>Bacteroidaceae</taxon>
        <taxon>Bacteroidaceae incertae sedis</taxon>
        <taxon>Candidatus Caccoplasma</taxon>
    </lineage>
</organism>
<dbReference type="PANTHER" id="PTHR42828">
    <property type="entry name" value="DHBP SYNTHASE RIBB-LIKE ALPHA/BETA DOMAIN-CONTAINING PROTEIN"/>
    <property type="match status" value="1"/>
</dbReference>
<dbReference type="Gene3D" id="3.90.870.10">
    <property type="entry name" value="DHBP synthase"/>
    <property type="match status" value="1"/>
</dbReference>
<comment type="caution">
    <text evidence="2">The sequence shown here is derived from an EMBL/GenBank/DDBJ whole genome shotgun (WGS) entry which is preliminary data.</text>
</comment>
<dbReference type="InterPro" id="IPR052532">
    <property type="entry name" value="SUA5_domain"/>
</dbReference>
<protein>
    <submittedName>
        <fullName evidence="2">Sua5/YciO/YrdC/YwlC family protein</fullName>
    </submittedName>
</protein>
<accession>A0A9D1GD17</accession>
<dbReference type="AlphaFoldDB" id="A0A9D1GD17"/>
<proteinExistence type="predicted"/>
<dbReference type="InterPro" id="IPR006070">
    <property type="entry name" value="Sua5-like_dom"/>
</dbReference>
<feature type="domain" description="YrdC-like" evidence="1">
    <location>
        <begin position="1"/>
        <end position="74"/>
    </location>
</feature>
<dbReference type="EMBL" id="DVKT01000017">
    <property type="protein sequence ID" value="HIT38867.1"/>
    <property type="molecule type" value="Genomic_DNA"/>
</dbReference>
<evidence type="ECO:0000259" key="1">
    <source>
        <dbReference type="PROSITE" id="PS51163"/>
    </source>
</evidence>
<evidence type="ECO:0000313" key="2">
    <source>
        <dbReference type="EMBL" id="HIT38867.1"/>
    </source>
</evidence>
<name>A0A9D1GD17_9BACT</name>
<dbReference type="PROSITE" id="PS51163">
    <property type="entry name" value="YRDC"/>
    <property type="match status" value="1"/>
</dbReference>
<dbReference type="Pfam" id="PF01300">
    <property type="entry name" value="Sua5_yciO_yrdC"/>
    <property type="match status" value="1"/>
</dbReference>
<dbReference type="SUPFAM" id="SSF55821">
    <property type="entry name" value="YrdC/RibB"/>
    <property type="match status" value="1"/>
</dbReference>
<dbReference type="PANTHER" id="PTHR42828:SF3">
    <property type="entry name" value="THREONYLCARBAMOYL-AMP SYNTHASE"/>
    <property type="match status" value="1"/>
</dbReference>
<evidence type="ECO:0000313" key="3">
    <source>
        <dbReference type="Proteomes" id="UP000886722"/>
    </source>
</evidence>
<dbReference type="Proteomes" id="UP000886722">
    <property type="component" value="Unassembled WGS sequence"/>
</dbReference>
<feature type="non-terminal residue" evidence="2">
    <location>
        <position position="1"/>
    </location>
</feature>
<gene>
    <name evidence="2" type="ORF">IAD06_02335</name>
</gene>
<reference evidence="2" key="1">
    <citation type="submission" date="2020-10" db="EMBL/GenBank/DDBJ databases">
        <authorList>
            <person name="Gilroy R."/>
        </authorList>
    </citation>
    <scope>NUCLEOTIDE SEQUENCE</scope>
    <source>
        <strain evidence="2">21143</strain>
    </source>
</reference>
<sequence length="78" mass="8391">IARAIARELGNPLMSTSISPHHTEIEYLTDPELIQEEFENTADLFVDGGTGGHIPSTIIDCSGETPKITREGKGELIG</sequence>